<evidence type="ECO:0000313" key="3">
    <source>
        <dbReference type="Proteomes" id="UP001215280"/>
    </source>
</evidence>
<gene>
    <name evidence="2" type="ORF">DFH07DRAFT_948186</name>
</gene>
<sequence>MAAGTFLSLQTSERLLAFHLPLVYTLSTVHACPLNTISSLPFIAGPTLTWAIRLQACLRRWGCLPSQHPAFPAALLDLVSVHSYCIGESLDLFVASKITRSPSRAPGMHTSSTLCVLVDPRGLLVFFVSSFLFGNQDLLLTLLSFSYIGYALSCPSSFSVLGPSGLLLLPLARAFDSLSFAPSLPLCTGSAVPTRPISDPPFSAASLQPGKSRSAGTAFPPTNTTQPPPFVSSSYITRAEGAIPSSVRIESTRGAPPPPSADLHTHASLYLGGSPVGVLVCLKATYAVVSTRLNIPVLSNPSRSYARTRPNQV</sequence>
<dbReference type="EMBL" id="JARJLG010000001">
    <property type="protein sequence ID" value="KAJ7785107.1"/>
    <property type="molecule type" value="Genomic_DNA"/>
</dbReference>
<feature type="compositionally biased region" description="Polar residues" evidence="1">
    <location>
        <begin position="205"/>
        <end position="215"/>
    </location>
</feature>
<organism evidence="2 3">
    <name type="scientific">Mycena maculata</name>
    <dbReference type="NCBI Taxonomy" id="230809"/>
    <lineage>
        <taxon>Eukaryota</taxon>
        <taxon>Fungi</taxon>
        <taxon>Dikarya</taxon>
        <taxon>Basidiomycota</taxon>
        <taxon>Agaricomycotina</taxon>
        <taxon>Agaricomycetes</taxon>
        <taxon>Agaricomycetidae</taxon>
        <taxon>Agaricales</taxon>
        <taxon>Marasmiineae</taxon>
        <taxon>Mycenaceae</taxon>
        <taxon>Mycena</taxon>
    </lineage>
</organism>
<evidence type="ECO:0000313" key="2">
    <source>
        <dbReference type="EMBL" id="KAJ7785107.1"/>
    </source>
</evidence>
<comment type="caution">
    <text evidence="2">The sequence shown here is derived from an EMBL/GenBank/DDBJ whole genome shotgun (WGS) entry which is preliminary data.</text>
</comment>
<proteinExistence type="predicted"/>
<feature type="region of interest" description="Disordered" evidence="1">
    <location>
        <begin position="202"/>
        <end position="231"/>
    </location>
</feature>
<reference evidence="2" key="1">
    <citation type="submission" date="2023-03" db="EMBL/GenBank/DDBJ databases">
        <title>Massive genome expansion in bonnet fungi (Mycena s.s.) driven by repeated elements and novel gene families across ecological guilds.</title>
        <authorList>
            <consortium name="Lawrence Berkeley National Laboratory"/>
            <person name="Harder C.B."/>
            <person name="Miyauchi S."/>
            <person name="Viragh M."/>
            <person name="Kuo A."/>
            <person name="Thoen E."/>
            <person name="Andreopoulos B."/>
            <person name="Lu D."/>
            <person name="Skrede I."/>
            <person name="Drula E."/>
            <person name="Henrissat B."/>
            <person name="Morin E."/>
            <person name="Kohler A."/>
            <person name="Barry K."/>
            <person name="LaButti K."/>
            <person name="Morin E."/>
            <person name="Salamov A."/>
            <person name="Lipzen A."/>
            <person name="Mereny Z."/>
            <person name="Hegedus B."/>
            <person name="Baldrian P."/>
            <person name="Stursova M."/>
            <person name="Weitz H."/>
            <person name="Taylor A."/>
            <person name="Grigoriev I.V."/>
            <person name="Nagy L.G."/>
            <person name="Martin F."/>
            <person name="Kauserud H."/>
        </authorList>
    </citation>
    <scope>NUCLEOTIDE SEQUENCE</scope>
    <source>
        <strain evidence="2">CBHHK188m</strain>
    </source>
</reference>
<dbReference type="AlphaFoldDB" id="A0AAD7KI29"/>
<evidence type="ECO:0000256" key="1">
    <source>
        <dbReference type="SAM" id="MobiDB-lite"/>
    </source>
</evidence>
<name>A0AAD7KI29_9AGAR</name>
<keyword evidence="3" id="KW-1185">Reference proteome</keyword>
<protein>
    <submittedName>
        <fullName evidence="2">Uncharacterized protein</fullName>
    </submittedName>
</protein>
<accession>A0AAD7KI29</accession>
<dbReference type="Proteomes" id="UP001215280">
    <property type="component" value="Unassembled WGS sequence"/>
</dbReference>